<dbReference type="Proteomes" id="UP000070700">
    <property type="component" value="Unassembled WGS sequence"/>
</dbReference>
<accession>A0A132B1G6</accession>
<evidence type="ECO:0000313" key="4">
    <source>
        <dbReference type="Proteomes" id="UP000070700"/>
    </source>
</evidence>
<protein>
    <submittedName>
        <fullName evidence="3">Uncharacterized protein</fullName>
    </submittedName>
</protein>
<dbReference type="GeneID" id="28826306"/>
<evidence type="ECO:0000256" key="1">
    <source>
        <dbReference type="SAM" id="MobiDB-lite"/>
    </source>
</evidence>
<dbReference type="InParanoid" id="A0A132B1G6"/>
<proteinExistence type="predicted"/>
<feature type="region of interest" description="Disordered" evidence="1">
    <location>
        <begin position="97"/>
        <end position="143"/>
    </location>
</feature>
<evidence type="ECO:0000256" key="2">
    <source>
        <dbReference type="SAM" id="Phobius"/>
    </source>
</evidence>
<evidence type="ECO:0000313" key="3">
    <source>
        <dbReference type="EMBL" id="KUJ06151.1"/>
    </source>
</evidence>
<name>A0A132B1G6_MOLSC</name>
<dbReference type="KEGG" id="psco:LY89DRAFT_692665"/>
<sequence>MSSSQEKQIKSSRARAEAKAEAEAEVDNNPSFSSELEFLEDNNNNELEHFESNNQFEHHTTCVSPNNSSTDFVFDDNTEDEKNAKQVMDAFMEALQEERKQERGERGRLLKQGERERDRMLKQGDRERDRLLKQGERERERERARTRRAKAMVLHRLAFTFLFGLGICWLPSLNLSSS</sequence>
<organism evidence="3 4">
    <name type="scientific">Mollisia scopiformis</name>
    <name type="common">Conifer needle endophyte fungus</name>
    <name type="synonym">Phialocephala scopiformis</name>
    <dbReference type="NCBI Taxonomy" id="149040"/>
    <lineage>
        <taxon>Eukaryota</taxon>
        <taxon>Fungi</taxon>
        <taxon>Dikarya</taxon>
        <taxon>Ascomycota</taxon>
        <taxon>Pezizomycotina</taxon>
        <taxon>Leotiomycetes</taxon>
        <taxon>Helotiales</taxon>
        <taxon>Mollisiaceae</taxon>
        <taxon>Mollisia</taxon>
    </lineage>
</organism>
<dbReference type="EMBL" id="KQ947458">
    <property type="protein sequence ID" value="KUJ06151.1"/>
    <property type="molecule type" value="Genomic_DNA"/>
</dbReference>
<keyword evidence="2" id="KW-1133">Transmembrane helix</keyword>
<keyword evidence="2" id="KW-0812">Transmembrane</keyword>
<reference evidence="3 4" key="1">
    <citation type="submission" date="2015-10" db="EMBL/GenBank/DDBJ databases">
        <title>Full genome of DAOMC 229536 Phialocephala scopiformis, a fungal endophyte of spruce producing the potent anti-insectan compound rugulosin.</title>
        <authorList>
            <consortium name="DOE Joint Genome Institute"/>
            <person name="Walker A.K."/>
            <person name="Frasz S.L."/>
            <person name="Seifert K.A."/>
            <person name="Miller J.D."/>
            <person name="Mondo S.J."/>
            <person name="Labutti K."/>
            <person name="Lipzen A."/>
            <person name="Dockter R."/>
            <person name="Kennedy M."/>
            <person name="Grigoriev I.V."/>
            <person name="Spatafora J.W."/>
        </authorList>
    </citation>
    <scope>NUCLEOTIDE SEQUENCE [LARGE SCALE GENOMIC DNA]</scope>
    <source>
        <strain evidence="3 4">CBS 120377</strain>
    </source>
</reference>
<feature type="region of interest" description="Disordered" evidence="1">
    <location>
        <begin position="58"/>
        <end position="81"/>
    </location>
</feature>
<keyword evidence="2" id="KW-0472">Membrane</keyword>
<feature type="compositionally biased region" description="Polar residues" evidence="1">
    <location>
        <begin position="61"/>
        <end position="71"/>
    </location>
</feature>
<feature type="transmembrane region" description="Helical" evidence="2">
    <location>
        <begin position="153"/>
        <end position="172"/>
    </location>
</feature>
<feature type="region of interest" description="Disordered" evidence="1">
    <location>
        <begin position="1"/>
        <end position="45"/>
    </location>
</feature>
<keyword evidence="4" id="KW-1185">Reference proteome</keyword>
<dbReference type="AlphaFoldDB" id="A0A132B1G6"/>
<dbReference type="RefSeq" id="XP_018060506.1">
    <property type="nucleotide sequence ID" value="XM_018216580.1"/>
</dbReference>
<gene>
    <name evidence="3" type="ORF">LY89DRAFT_692665</name>
</gene>